<name>A0A6G6Y2C5_9SPHN</name>
<dbReference type="GO" id="GO:0060003">
    <property type="term" value="P:copper ion export"/>
    <property type="evidence" value="ECO:0007669"/>
    <property type="project" value="TreeGrafter"/>
</dbReference>
<evidence type="ECO:0000313" key="6">
    <source>
        <dbReference type="EMBL" id="QIG79049.1"/>
    </source>
</evidence>
<proteinExistence type="inferred from homology"/>
<evidence type="ECO:0000256" key="2">
    <source>
        <dbReference type="ARBA" id="ARBA00022448"/>
    </source>
</evidence>
<dbReference type="InterPro" id="IPR058649">
    <property type="entry name" value="CzcB_C"/>
</dbReference>
<dbReference type="SUPFAM" id="SSF111369">
    <property type="entry name" value="HlyD-like secretion proteins"/>
    <property type="match status" value="1"/>
</dbReference>
<evidence type="ECO:0000259" key="5">
    <source>
        <dbReference type="Pfam" id="PF25975"/>
    </source>
</evidence>
<dbReference type="AlphaFoldDB" id="A0A6G6Y2C5"/>
<dbReference type="Gene3D" id="1.10.287.470">
    <property type="entry name" value="Helix hairpin bin"/>
    <property type="match status" value="1"/>
</dbReference>
<keyword evidence="7" id="KW-1185">Reference proteome</keyword>
<dbReference type="Pfam" id="PF25917">
    <property type="entry name" value="BSH_RND"/>
    <property type="match status" value="1"/>
</dbReference>
<dbReference type="NCBIfam" id="TIGR01730">
    <property type="entry name" value="RND_mfp"/>
    <property type="match status" value="1"/>
</dbReference>
<feature type="domain" description="Multidrug resistance protein MdtA-like barrel-sandwich hybrid" evidence="4">
    <location>
        <begin position="90"/>
        <end position="224"/>
    </location>
</feature>
<evidence type="ECO:0000313" key="7">
    <source>
        <dbReference type="Proteomes" id="UP000501568"/>
    </source>
</evidence>
<dbReference type="GO" id="GO:0022857">
    <property type="term" value="F:transmembrane transporter activity"/>
    <property type="evidence" value="ECO:0007669"/>
    <property type="project" value="InterPro"/>
</dbReference>
<dbReference type="PANTHER" id="PTHR30097">
    <property type="entry name" value="CATION EFFLUX SYSTEM PROTEIN CUSB"/>
    <property type="match status" value="1"/>
</dbReference>
<dbReference type="Pfam" id="PF25975">
    <property type="entry name" value="CzcB_C"/>
    <property type="match status" value="1"/>
</dbReference>
<dbReference type="GO" id="GO:0030313">
    <property type="term" value="C:cell envelope"/>
    <property type="evidence" value="ECO:0007669"/>
    <property type="project" value="TreeGrafter"/>
</dbReference>
<dbReference type="Gene3D" id="2.40.50.100">
    <property type="match status" value="1"/>
</dbReference>
<dbReference type="PANTHER" id="PTHR30097:SF4">
    <property type="entry name" value="SLR6042 PROTEIN"/>
    <property type="match status" value="1"/>
</dbReference>
<dbReference type="Gene3D" id="2.40.30.170">
    <property type="match status" value="1"/>
</dbReference>
<organism evidence="6 7">
    <name type="scientific">Stakelama tenebrarum</name>
    <dbReference type="NCBI Taxonomy" id="2711215"/>
    <lineage>
        <taxon>Bacteria</taxon>
        <taxon>Pseudomonadati</taxon>
        <taxon>Pseudomonadota</taxon>
        <taxon>Alphaproteobacteria</taxon>
        <taxon>Sphingomonadales</taxon>
        <taxon>Sphingomonadaceae</taxon>
        <taxon>Stakelama</taxon>
    </lineage>
</organism>
<keyword evidence="3" id="KW-1133">Transmembrane helix</keyword>
<sequence length="373" mass="38188">MAQQRTRWIGGAALVAAIAAGGWWFLAPPDVTPPPAESTAAEPAALPETLRLPAQEARAIGLEWAIVEAVEQAPIAALSGTIEPPANARVAVTALFGGVIEHSYVVEGSAVRKGQPLAVVRSPEILSLHSDLVRAQARLGIARSTAQRLDQLSDAGVIAGARAEEARASLREAEADVAEKRRILALAGGSGSDGSYRLRAPISGRVTSVTATTGDRLDGGSAPFVIDAAGAYEVNAQLPERFAGRVHPGMQVRLGDVTGTVSSVGTTLDPETRSLLLKARVPAGPGVISGGIVTVTVLGPAPSGAVMVPASAVTTLNGTQTVFVRTQDGVATREVRLGEGSADDMALVLSGLNPGDQVVKRGTSELKALVLAQ</sequence>
<dbReference type="GO" id="GO:0015679">
    <property type="term" value="P:plasma membrane copper ion transport"/>
    <property type="evidence" value="ECO:0007669"/>
    <property type="project" value="TreeGrafter"/>
</dbReference>
<evidence type="ECO:0000256" key="1">
    <source>
        <dbReference type="ARBA" id="ARBA00009477"/>
    </source>
</evidence>
<keyword evidence="3" id="KW-0812">Transmembrane</keyword>
<dbReference type="InterPro" id="IPR051909">
    <property type="entry name" value="MFP_Cation_Efflux"/>
</dbReference>
<feature type="transmembrane region" description="Helical" evidence="3">
    <location>
        <begin position="7"/>
        <end position="26"/>
    </location>
</feature>
<dbReference type="EMBL" id="CP049109">
    <property type="protein sequence ID" value="QIG79049.1"/>
    <property type="molecule type" value="Genomic_DNA"/>
</dbReference>
<dbReference type="KEGG" id="spzr:G5C33_04120"/>
<keyword evidence="2" id="KW-0813">Transport</keyword>
<dbReference type="Proteomes" id="UP000501568">
    <property type="component" value="Chromosome"/>
</dbReference>
<accession>A0A6G6Y2C5</accession>
<dbReference type="InterPro" id="IPR006143">
    <property type="entry name" value="RND_pump_MFP"/>
</dbReference>
<reference evidence="6 7" key="1">
    <citation type="submission" date="2020-02" db="EMBL/GenBank/DDBJ databases">
        <authorList>
            <person name="Zheng R.K."/>
            <person name="Sun C.M."/>
        </authorList>
    </citation>
    <scope>NUCLEOTIDE SEQUENCE [LARGE SCALE GENOMIC DNA]</scope>
    <source>
        <strain evidence="7">zrk23</strain>
    </source>
</reference>
<dbReference type="GO" id="GO:0016020">
    <property type="term" value="C:membrane"/>
    <property type="evidence" value="ECO:0007669"/>
    <property type="project" value="InterPro"/>
</dbReference>
<gene>
    <name evidence="6" type="ORF">G5C33_04120</name>
</gene>
<dbReference type="Gene3D" id="2.40.420.20">
    <property type="match status" value="1"/>
</dbReference>
<keyword evidence="3" id="KW-0472">Membrane</keyword>
<comment type="similarity">
    <text evidence="1">Belongs to the membrane fusion protein (MFP) (TC 8.A.1) family.</text>
</comment>
<evidence type="ECO:0000256" key="3">
    <source>
        <dbReference type="SAM" id="Phobius"/>
    </source>
</evidence>
<dbReference type="RefSeq" id="WP_165326051.1">
    <property type="nucleotide sequence ID" value="NZ_CP049109.1"/>
</dbReference>
<feature type="domain" description="CzcB-like C-terminal circularly permuted SH3-like" evidence="5">
    <location>
        <begin position="306"/>
        <end position="363"/>
    </location>
</feature>
<dbReference type="InterPro" id="IPR058625">
    <property type="entry name" value="MdtA-like_BSH"/>
</dbReference>
<protein>
    <submittedName>
        <fullName evidence="6">Efflux RND transporter periplasmic adaptor subunit</fullName>
    </submittedName>
</protein>
<evidence type="ECO:0000259" key="4">
    <source>
        <dbReference type="Pfam" id="PF25917"/>
    </source>
</evidence>